<evidence type="ECO:0000313" key="1">
    <source>
        <dbReference type="EMBL" id="MBE9608886.1"/>
    </source>
</evidence>
<dbReference type="RefSeq" id="WP_194115427.1">
    <property type="nucleotide sequence ID" value="NZ_JADFUA010000003.1"/>
</dbReference>
<dbReference type="AlphaFoldDB" id="A0A8J7FQJ9"/>
<keyword evidence="2" id="KW-1185">Reference proteome</keyword>
<name>A0A8J7FQJ9_9NEIS</name>
<gene>
    <name evidence="1" type="ORF">INR99_05945</name>
</gene>
<protein>
    <submittedName>
        <fullName evidence="1">Uncharacterized protein</fullName>
    </submittedName>
</protein>
<organism evidence="1 2">
    <name type="scientific">Chitinilyticum piscinae</name>
    <dbReference type="NCBI Taxonomy" id="2866724"/>
    <lineage>
        <taxon>Bacteria</taxon>
        <taxon>Pseudomonadati</taxon>
        <taxon>Pseudomonadota</taxon>
        <taxon>Betaproteobacteria</taxon>
        <taxon>Neisseriales</taxon>
        <taxon>Chitinibacteraceae</taxon>
        <taxon>Chitinilyticum</taxon>
    </lineage>
</organism>
<accession>A0A8J7FQJ9</accession>
<evidence type="ECO:0000313" key="2">
    <source>
        <dbReference type="Proteomes" id="UP000604481"/>
    </source>
</evidence>
<sequence>MALGTSKQAWFKVVQLAVTASRSLAWQGQRAQSEEERLYCLEQIADLQDAIHVIVELLPEWERCDEKALRATFLEAYDQRWGHVPPGSLCEELDRHSPPK</sequence>
<dbReference type="EMBL" id="JADFUA010000003">
    <property type="protein sequence ID" value="MBE9608886.1"/>
    <property type="molecule type" value="Genomic_DNA"/>
</dbReference>
<dbReference type="Proteomes" id="UP000604481">
    <property type="component" value="Unassembled WGS sequence"/>
</dbReference>
<comment type="caution">
    <text evidence="1">The sequence shown here is derived from an EMBL/GenBank/DDBJ whole genome shotgun (WGS) entry which is preliminary data.</text>
</comment>
<proteinExistence type="predicted"/>
<reference evidence="1 2" key="1">
    <citation type="submission" date="2020-10" db="EMBL/GenBank/DDBJ databases">
        <title>The genome sequence of Chitinilyticum litopenaei 4Y14.</title>
        <authorList>
            <person name="Liu Y."/>
        </authorList>
    </citation>
    <scope>NUCLEOTIDE SEQUENCE [LARGE SCALE GENOMIC DNA]</scope>
    <source>
        <strain evidence="1 2">4Y14</strain>
    </source>
</reference>